<evidence type="ECO:0000313" key="3">
    <source>
        <dbReference type="Proteomes" id="UP001145087"/>
    </source>
</evidence>
<feature type="repeat" description="TPR" evidence="1">
    <location>
        <begin position="119"/>
        <end position="152"/>
    </location>
</feature>
<dbReference type="InterPro" id="IPR019734">
    <property type="entry name" value="TPR_rpt"/>
</dbReference>
<evidence type="ECO:0000256" key="1">
    <source>
        <dbReference type="PROSITE-ProRule" id="PRU00339"/>
    </source>
</evidence>
<dbReference type="PROSITE" id="PS50293">
    <property type="entry name" value="TPR_REGION"/>
    <property type="match status" value="1"/>
</dbReference>
<dbReference type="PANTHER" id="PTHR12558:SF13">
    <property type="entry name" value="CELL DIVISION CYCLE PROTEIN 27 HOMOLOG"/>
    <property type="match status" value="1"/>
</dbReference>
<dbReference type="AlphaFoldDB" id="A0A9X3FBM5"/>
<reference evidence="2" key="1">
    <citation type="submission" date="2022-11" db="EMBL/GenBank/DDBJ databases">
        <title>Marilongibacter aestuarii gen. nov., sp. nov., isolated from tidal flat sediment.</title>
        <authorList>
            <person name="Jiayan W."/>
        </authorList>
    </citation>
    <scope>NUCLEOTIDE SEQUENCE</scope>
    <source>
        <strain evidence="2">Z1-6</strain>
    </source>
</reference>
<protein>
    <submittedName>
        <fullName evidence="2">Tetratricopeptide repeat protein</fullName>
    </submittedName>
</protein>
<dbReference type="PANTHER" id="PTHR12558">
    <property type="entry name" value="CELL DIVISION CYCLE 16,23,27"/>
    <property type="match status" value="1"/>
</dbReference>
<name>A0A9X3FBM5_9BACT</name>
<keyword evidence="1" id="KW-0802">TPR repeat</keyword>
<dbReference type="SUPFAM" id="SSF48452">
    <property type="entry name" value="TPR-like"/>
    <property type="match status" value="1"/>
</dbReference>
<dbReference type="RefSeq" id="WP_343334586.1">
    <property type="nucleotide sequence ID" value="NZ_JAPOHD010000031.1"/>
</dbReference>
<dbReference type="Pfam" id="PF13181">
    <property type="entry name" value="TPR_8"/>
    <property type="match status" value="1"/>
</dbReference>
<comment type="caution">
    <text evidence="2">The sequence shown here is derived from an EMBL/GenBank/DDBJ whole genome shotgun (WGS) entry which is preliminary data.</text>
</comment>
<dbReference type="Pfam" id="PF00515">
    <property type="entry name" value="TPR_1"/>
    <property type="match status" value="1"/>
</dbReference>
<sequence>MKYRLSLICCIIILLPFVAISQQKIDLLILNKEYNQALLEIERQFATTPTVELYKKKGMVYQSLQEYQKALEAYTTGLQMDPDNVELLVQAAECFSILGNNTDAINFYKQAHNLSPQNLALTAKLGRVYINLKDYKSAYEAFSNIYAQDSSNVYWNKQLAYCAFRTFKREQASHLYEKVLEANPRDLGTYSNLIHTYNWKKEGNKIMETIGKGLELFPHSSELLLERAMYLYKTKRYGPAMVNFEKYLEVEKDPSYEMLMNIAISTYFAEYEKKALDRFNKLQQQNPNDPLVMYYQSLCYKKMKDYEKSEELMQWAIEGSTPNYVAEMYHHLGQILGQQRKFKESIAALEKSHELNPDKKEVLFEIATTYEEFNSNKTLALNYYRVYLEEVGGDGKNVIYALTRIDKLKEDLFFDE</sequence>
<feature type="repeat" description="TPR" evidence="1">
    <location>
        <begin position="85"/>
        <end position="118"/>
    </location>
</feature>
<feature type="repeat" description="TPR" evidence="1">
    <location>
        <begin position="326"/>
        <end position="359"/>
    </location>
</feature>
<dbReference type="EMBL" id="JAPOHD010000031">
    <property type="protein sequence ID" value="MCY1722261.1"/>
    <property type="molecule type" value="Genomic_DNA"/>
</dbReference>
<proteinExistence type="predicted"/>
<dbReference type="Proteomes" id="UP001145087">
    <property type="component" value="Unassembled WGS sequence"/>
</dbReference>
<evidence type="ECO:0000313" key="2">
    <source>
        <dbReference type="EMBL" id="MCY1722261.1"/>
    </source>
</evidence>
<dbReference type="Pfam" id="PF14559">
    <property type="entry name" value="TPR_19"/>
    <property type="match status" value="1"/>
</dbReference>
<accession>A0A9X3FBM5</accession>
<gene>
    <name evidence="2" type="ORF">OU798_18045</name>
</gene>
<feature type="repeat" description="TPR" evidence="1">
    <location>
        <begin position="51"/>
        <end position="84"/>
    </location>
</feature>
<dbReference type="InterPro" id="IPR011990">
    <property type="entry name" value="TPR-like_helical_dom_sf"/>
</dbReference>
<organism evidence="2 3">
    <name type="scientific">Draconibacterium aestuarii</name>
    <dbReference type="NCBI Taxonomy" id="2998507"/>
    <lineage>
        <taxon>Bacteria</taxon>
        <taxon>Pseudomonadati</taxon>
        <taxon>Bacteroidota</taxon>
        <taxon>Bacteroidia</taxon>
        <taxon>Marinilabiliales</taxon>
        <taxon>Prolixibacteraceae</taxon>
        <taxon>Draconibacterium</taxon>
    </lineage>
</organism>
<dbReference type="Gene3D" id="1.25.40.10">
    <property type="entry name" value="Tetratricopeptide repeat domain"/>
    <property type="match status" value="3"/>
</dbReference>
<dbReference type="SMART" id="SM00028">
    <property type="entry name" value="TPR"/>
    <property type="match status" value="8"/>
</dbReference>
<keyword evidence="3" id="KW-1185">Reference proteome</keyword>
<dbReference type="PROSITE" id="PS50005">
    <property type="entry name" value="TPR"/>
    <property type="match status" value="4"/>
</dbReference>